<evidence type="ECO:0000256" key="4">
    <source>
        <dbReference type="ARBA" id="ARBA00022692"/>
    </source>
</evidence>
<evidence type="ECO:0000256" key="1">
    <source>
        <dbReference type="ARBA" id="ARBA00004651"/>
    </source>
</evidence>
<dbReference type="Pfam" id="PF03601">
    <property type="entry name" value="Cons_hypoth698"/>
    <property type="match status" value="1"/>
</dbReference>
<name>A0ABW5AEV5_9BRAD</name>
<feature type="transmembrane region" description="Helical" evidence="7">
    <location>
        <begin position="171"/>
        <end position="192"/>
    </location>
</feature>
<keyword evidence="3" id="KW-1003">Cell membrane</keyword>
<gene>
    <name evidence="8" type="ORF">ACFSOX_02445</name>
</gene>
<feature type="transmembrane region" description="Helical" evidence="7">
    <location>
        <begin position="28"/>
        <end position="46"/>
    </location>
</feature>
<evidence type="ECO:0000313" key="8">
    <source>
        <dbReference type="EMBL" id="MFD2181000.1"/>
    </source>
</evidence>
<keyword evidence="5 7" id="KW-1133">Transmembrane helix</keyword>
<evidence type="ECO:0000256" key="3">
    <source>
        <dbReference type="ARBA" id="ARBA00022475"/>
    </source>
</evidence>
<dbReference type="EMBL" id="JBHUIW010000002">
    <property type="protein sequence ID" value="MFD2181000.1"/>
    <property type="molecule type" value="Genomic_DNA"/>
</dbReference>
<proteinExistence type="inferred from homology"/>
<keyword evidence="4 7" id="KW-0812">Transmembrane</keyword>
<dbReference type="Proteomes" id="UP001597314">
    <property type="component" value="Unassembled WGS sequence"/>
</dbReference>
<keyword evidence="6 7" id="KW-0472">Membrane</keyword>
<comment type="caution">
    <text evidence="8">The sequence shown here is derived from an EMBL/GenBank/DDBJ whole genome shotgun (WGS) entry which is preliminary data.</text>
</comment>
<feature type="transmembrane region" description="Helical" evidence="7">
    <location>
        <begin position="302"/>
        <end position="321"/>
    </location>
</feature>
<reference evidence="9" key="1">
    <citation type="journal article" date="2019" name="Int. J. Syst. Evol. Microbiol.">
        <title>The Global Catalogue of Microorganisms (GCM) 10K type strain sequencing project: providing services to taxonomists for standard genome sequencing and annotation.</title>
        <authorList>
            <consortium name="The Broad Institute Genomics Platform"/>
            <consortium name="The Broad Institute Genome Sequencing Center for Infectious Disease"/>
            <person name="Wu L."/>
            <person name="Ma J."/>
        </authorList>
    </citation>
    <scope>NUCLEOTIDE SEQUENCE [LARGE SCALE GENOMIC DNA]</scope>
    <source>
        <strain evidence="9">CGMCC 1.6774</strain>
    </source>
</reference>
<comment type="similarity">
    <text evidence="2">Belongs to the UPF0324 family.</text>
</comment>
<feature type="transmembrane region" description="Helical" evidence="7">
    <location>
        <begin position="144"/>
        <end position="165"/>
    </location>
</feature>
<organism evidence="8 9">
    <name type="scientific">Rhodoplanes azumiensis</name>
    <dbReference type="NCBI Taxonomy" id="1897628"/>
    <lineage>
        <taxon>Bacteria</taxon>
        <taxon>Pseudomonadati</taxon>
        <taxon>Pseudomonadota</taxon>
        <taxon>Alphaproteobacteria</taxon>
        <taxon>Hyphomicrobiales</taxon>
        <taxon>Nitrobacteraceae</taxon>
        <taxon>Rhodoplanes</taxon>
    </lineage>
</organism>
<feature type="transmembrane region" description="Helical" evidence="7">
    <location>
        <begin position="237"/>
        <end position="255"/>
    </location>
</feature>
<dbReference type="PANTHER" id="PTHR30106:SF2">
    <property type="entry name" value="UPF0324 INNER MEMBRANE PROTEIN YEIH"/>
    <property type="match status" value="1"/>
</dbReference>
<evidence type="ECO:0000256" key="5">
    <source>
        <dbReference type="ARBA" id="ARBA00022989"/>
    </source>
</evidence>
<keyword evidence="9" id="KW-1185">Reference proteome</keyword>
<evidence type="ECO:0000313" key="9">
    <source>
        <dbReference type="Proteomes" id="UP001597314"/>
    </source>
</evidence>
<accession>A0ABW5AEV5</accession>
<feature type="transmembrane region" description="Helical" evidence="7">
    <location>
        <begin position="52"/>
        <end position="72"/>
    </location>
</feature>
<dbReference type="InterPro" id="IPR018383">
    <property type="entry name" value="UPF0324_pro"/>
</dbReference>
<feature type="transmembrane region" description="Helical" evidence="7">
    <location>
        <begin position="333"/>
        <end position="354"/>
    </location>
</feature>
<sequence length="358" mass="36399">MPPVVQTAPAIDQEAECPAPPRKSPLRALWPGLALAGAVAALALALRQVPGVAVLSPMILAIVVGIAVRNLVGTPAAAQPGLGFAMRPVLRAAIVLLGLQLTVADIVELGWSSVAILAATLAATFLFTLWLGRRLGVEPGLARLVAAGTSICGASAVVAANTAARAPDEDVAYAVACVTLFGSLAMVLYPLLPEVLHLGPRAYGLWAGASIHEIAQVLAAAFQAGGEAGHVGTIAKLSRVMMLAPVVLLLGLWIARRGGTTEAGGAGAGTARAKPPVPWFVFGFLGLCGVNSVIVIDPVTRSWIVLATTVLLTVALAAMGLETDVRKLAAKGLRPLALGAAATLFIALFSLGLVEIFG</sequence>
<comment type="subcellular location">
    <subcellularLocation>
        <location evidence="1">Cell membrane</location>
        <topology evidence="1">Multi-pass membrane protein</topology>
    </subcellularLocation>
</comment>
<feature type="transmembrane region" description="Helical" evidence="7">
    <location>
        <begin position="276"/>
        <end position="296"/>
    </location>
</feature>
<evidence type="ECO:0000256" key="2">
    <source>
        <dbReference type="ARBA" id="ARBA00007977"/>
    </source>
</evidence>
<evidence type="ECO:0000256" key="6">
    <source>
        <dbReference type="ARBA" id="ARBA00023136"/>
    </source>
</evidence>
<evidence type="ECO:0000256" key="7">
    <source>
        <dbReference type="SAM" id="Phobius"/>
    </source>
</evidence>
<feature type="transmembrane region" description="Helical" evidence="7">
    <location>
        <begin position="109"/>
        <end position="132"/>
    </location>
</feature>
<protein>
    <submittedName>
        <fullName evidence="8">YeiH family protein</fullName>
    </submittedName>
</protein>
<dbReference type="PANTHER" id="PTHR30106">
    <property type="entry name" value="INNER MEMBRANE PROTEIN YEIH-RELATED"/>
    <property type="match status" value="1"/>
</dbReference>
<dbReference type="RefSeq" id="WP_378476197.1">
    <property type="nucleotide sequence ID" value="NZ_JBHUIW010000002.1"/>
</dbReference>